<proteinExistence type="inferred from homology"/>
<keyword evidence="5 12" id="KW-0067">ATP-binding</keyword>
<feature type="domain" description="ABC transporter" evidence="11">
    <location>
        <begin position="2"/>
        <end position="238"/>
    </location>
</feature>
<dbReference type="Gene3D" id="3.40.50.300">
    <property type="entry name" value="P-loop containing nucleotide triphosphate hydrolases"/>
    <property type="match status" value="1"/>
</dbReference>
<dbReference type="EMBL" id="NGJU01000015">
    <property type="protein sequence ID" value="RST94323.1"/>
    <property type="molecule type" value="Genomic_DNA"/>
</dbReference>
<dbReference type="InterPro" id="IPR003593">
    <property type="entry name" value="AAA+_ATPase"/>
</dbReference>
<dbReference type="GO" id="GO:0005886">
    <property type="term" value="C:plasma membrane"/>
    <property type="evidence" value="ECO:0007669"/>
    <property type="project" value="UniProtKB-ARBA"/>
</dbReference>
<protein>
    <submittedName>
        <fullName evidence="12">Metal ABC transporter ATP-binding protein</fullName>
    </submittedName>
</protein>
<evidence type="ECO:0000256" key="8">
    <source>
        <dbReference type="ARBA" id="ARBA00023136"/>
    </source>
</evidence>
<dbReference type="InterPro" id="IPR017871">
    <property type="entry name" value="ABC_transporter-like_CS"/>
</dbReference>
<evidence type="ECO:0000256" key="10">
    <source>
        <dbReference type="ARBA" id="ARBA00055994"/>
    </source>
</evidence>
<dbReference type="PANTHER" id="PTHR43166">
    <property type="entry name" value="AMINO ACID IMPORT ATP-BINDING PROTEIN"/>
    <property type="match status" value="1"/>
</dbReference>
<evidence type="ECO:0000256" key="3">
    <source>
        <dbReference type="ARBA" id="ARBA00022475"/>
    </source>
</evidence>
<keyword evidence="3" id="KW-1003">Cell membrane</keyword>
<dbReference type="Proteomes" id="UP000287239">
    <property type="component" value="Unassembled WGS sequence"/>
</dbReference>
<dbReference type="Pfam" id="PF00005">
    <property type="entry name" value="ABC_tran"/>
    <property type="match status" value="1"/>
</dbReference>
<evidence type="ECO:0000256" key="2">
    <source>
        <dbReference type="ARBA" id="ARBA00022448"/>
    </source>
</evidence>
<evidence type="ECO:0000256" key="1">
    <source>
        <dbReference type="ARBA" id="ARBA00005417"/>
    </source>
</evidence>
<dbReference type="GO" id="GO:0005524">
    <property type="term" value="F:ATP binding"/>
    <property type="evidence" value="ECO:0007669"/>
    <property type="project" value="UniProtKB-KW"/>
</dbReference>
<dbReference type="PANTHER" id="PTHR43166:SF30">
    <property type="entry name" value="METHIONINE IMPORT ATP-BINDING PROTEIN METN"/>
    <property type="match status" value="1"/>
</dbReference>
<dbReference type="InterPro" id="IPR050086">
    <property type="entry name" value="MetN_ABC_transporter-like"/>
</dbReference>
<reference evidence="12 13" key="1">
    <citation type="submission" date="2017-05" db="EMBL/GenBank/DDBJ databases">
        <title>Vagococcus spp. assemblies.</title>
        <authorList>
            <person name="Gulvik C.A."/>
        </authorList>
    </citation>
    <scope>NUCLEOTIDE SEQUENCE [LARGE SCALE GENOMIC DNA]</scope>
    <source>
        <strain evidence="12 13">NCFB 2777</strain>
    </source>
</reference>
<evidence type="ECO:0000313" key="12">
    <source>
        <dbReference type="EMBL" id="RST94323.1"/>
    </source>
</evidence>
<dbReference type="GO" id="GO:0016887">
    <property type="term" value="F:ATP hydrolysis activity"/>
    <property type="evidence" value="ECO:0007669"/>
    <property type="project" value="InterPro"/>
</dbReference>
<comment type="caution">
    <text evidence="12">The sequence shown here is derived from an EMBL/GenBank/DDBJ whole genome shotgun (WGS) entry which is preliminary data.</text>
</comment>
<keyword evidence="2" id="KW-0813">Transport</keyword>
<keyword evidence="7" id="KW-0029">Amino-acid transport</keyword>
<evidence type="ECO:0000259" key="11">
    <source>
        <dbReference type="PROSITE" id="PS50893"/>
    </source>
</evidence>
<keyword evidence="13" id="KW-1185">Reference proteome</keyword>
<keyword evidence="4" id="KW-0547">Nucleotide-binding</keyword>
<keyword evidence="6" id="KW-1278">Translocase</keyword>
<evidence type="ECO:0000256" key="7">
    <source>
        <dbReference type="ARBA" id="ARBA00022970"/>
    </source>
</evidence>
<comment type="similarity">
    <text evidence="1">Belongs to the ABC transporter superfamily.</text>
</comment>
<comment type="function">
    <text evidence="10">Part of the ABC transporter FtsEX involved in cellular division. Has ATPase activity. Essential for cell division and viability.</text>
</comment>
<evidence type="ECO:0000256" key="4">
    <source>
        <dbReference type="ARBA" id="ARBA00022741"/>
    </source>
</evidence>
<dbReference type="SMART" id="SM00382">
    <property type="entry name" value="AAA"/>
    <property type="match status" value="1"/>
</dbReference>
<dbReference type="SUPFAM" id="SSF52540">
    <property type="entry name" value="P-loop containing nucleoside triphosphate hydrolases"/>
    <property type="match status" value="1"/>
</dbReference>
<evidence type="ECO:0000256" key="6">
    <source>
        <dbReference type="ARBA" id="ARBA00022967"/>
    </source>
</evidence>
<dbReference type="PROSITE" id="PS50893">
    <property type="entry name" value="ABC_TRANSPORTER_2"/>
    <property type="match status" value="1"/>
</dbReference>
<dbReference type="GO" id="GO:0006865">
    <property type="term" value="P:amino acid transport"/>
    <property type="evidence" value="ECO:0007669"/>
    <property type="project" value="UniProtKB-KW"/>
</dbReference>
<dbReference type="RefSeq" id="WP_126780756.1">
    <property type="nucleotide sequence ID" value="NZ_NGJU01000015.1"/>
</dbReference>
<gene>
    <name evidence="12" type="ORF">CBF35_10150</name>
</gene>
<dbReference type="GeneID" id="98568734"/>
<name>A0A429ZKX0_9ENTE</name>
<evidence type="ECO:0000256" key="9">
    <source>
        <dbReference type="ARBA" id="ARBA00049360"/>
    </source>
</evidence>
<comment type="catalytic activity">
    <reaction evidence="9">
        <text>ATP + H2O = ADP + phosphate + H(+)</text>
        <dbReference type="Rhea" id="RHEA:13065"/>
        <dbReference type="ChEBI" id="CHEBI:15377"/>
        <dbReference type="ChEBI" id="CHEBI:15378"/>
        <dbReference type="ChEBI" id="CHEBI:30616"/>
        <dbReference type="ChEBI" id="CHEBI:43474"/>
        <dbReference type="ChEBI" id="CHEBI:456216"/>
    </reaction>
</comment>
<dbReference type="OrthoDB" id="9802264at2"/>
<accession>A0A429ZKX0</accession>
<evidence type="ECO:0000256" key="5">
    <source>
        <dbReference type="ARBA" id="ARBA00022840"/>
    </source>
</evidence>
<dbReference type="InterPro" id="IPR003439">
    <property type="entry name" value="ABC_transporter-like_ATP-bd"/>
</dbReference>
<dbReference type="FunFam" id="3.40.50.300:FF:000056">
    <property type="entry name" value="Cell division ATP-binding protein FtsE"/>
    <property type="match status" value="1"/>
</dbReference>
<sequence length="245" mass="27696">MITFQNVAKQFSQGPTSTSALSSLSLTIDEAEIFGILGESGSGKSTLLRLINRIEEPTSGEILINGQSYNQLKGKEQQRYRQQTAMIFQQFNLLNNLTVAQNVALPLKLQKKHQPEKIEELLKFVNMWDKQGAYPKQLSGGQKQRVAIARALTTDPKILLCDEPTSALDDQHSNEIIQLLKHINQQFQTTIVIVSHEFQVIRQLCQRGAILEEGKLLDVVQIKPLTKDNKTYSSYYQRALEQLSL</sequence>
<dbReference type="PROSITE" id="PS00211">
    <property type="entry name" value="ABC_TRANSPORTER_1"/>
    <property type="match status" value="1"/>
</dbReference>
<organism evidence="12 13">
    <name type="scientific">Vagococcus salmoninarum</name>
    <dbReference type="NCBI Taxonomy" id="2739"/>
    <lineage>
        <taxon>Bacteria</taxon>
        <taxon>Bacillati</taxon>
        <taxon>Bacillota</taxon>
        <taxon>Bacilli</taxon>
        <taxon>Lactobacillales</taxon>
        <taxon>Enterococcaceae</taxon>
        <taxon>Vagococcus</taxon>
    </lineage>
</organism>
<keyword evidence="8" id="KW-0472">Membrane</keyword>
<dbReference type="AlphaFoldDB" id="A0A429ZKX0"/>
<dbReference type="InterPro" id="IPR027417">
    <property type="entry name" value="P-loop_NTPase"/>
</dbReference>
<evidence type="ECO:0000313" key="13">
    <source>
        <dbReference type="Proteomes" id="UP000287239"/>
    </source>
</evidence>